<dbReference type="Pfam" id="PF12833">
    <property type="entry name" value="HTH_18"/>
    <property type="match status" value="1"/>
</dbReference>
<gene>
    <name evidence="5" type="ORF">NS226_04540</name>
</gene>
<evidence type="ECO:0000256" key="2">
    <source>
        <dbReference type="ARBA" id="ARBA00023125"/>
    </source>
</evidence>
<dbReference type="Gene3D" id="1.10.10.60">
    <property type="entry name" value="Homeodomain-like"/>
    <property type="match status" value="1"/>
</dbReference>
<feature type="domain" description="HTH araC/xylS-type" evidence="4">
    <location>
        <begin position="233"/>
        <end position="333"/>
    </location>
</feature>
<evidence type="ECO:0000259" key="4">
    <source>
        <dbReference type="PROSITE" id="PS01124"/>
    </source>
</evidence>
<proteinExistence type="predicted"/>
<dbReference type="RefSeq" id="WP_058633985.1">
    <property type="nucleotide sequence ID" value="NZ_LDPZ01000009.1"/>
</dbReference>
<dbReference type="InterPro" id="IPR050204">
    <property type="entry name" value="AraC_XylS_family_regulators"/>
</dbReference>
<keyword evidence="2" id="KW-0238">DNA-binding</keyword>
<dbReference type="AlphaFoldDB" id="A0A175RDX1"/>
<evidence type="ECO:0000256" key="1">
    <source>
        <dbReference type="ARBA" id="ARBA00023015"/>
    </source>
</evidence>
<dbReference type="PROSITE" id="PS00041">
    <property type="entry name" value="HTH_ARAC_FAMILY_1"/>
    <property type="match status" value="1"/>
</dbReference>
<comment type="caution">
    <text evidence="5">The sequence shown here is derived from an EMBL/GenBank/DDBJ whole genome shotgun (WGS) entry which is preliminary data.</text>
</comment>
<evidence type="ECO:0000313" key="5">
    <source>
        <dbReference type="EMBL" id="KTQ97423.1"/>
    </source>
</evidence>
<evidence type="ECO:0000256" key="3">
    <source>
        <dbReference type="ARBA" id="ARBA00023163"/>
    </source>
</evidence>
<dbReference type="GO" id="GO:0003700">
    <property type="term" value="F:DNA-binding transcription factor activity"/>
    <property type="evidence" value="ECO:0007669"/>
    <property type="project" value="InterPro"/>
</dbReference>
<dbReference type="Proteomes" id="UP000078272">
    <property type="component" value="Unassembled WGS sequence"/>
</dbReference>
<dbReference type="PANTHER" id="PTHR46796:SF6">
    <property type="entry name" value="ARAC SUBFAMILY"/>
    <property type="match status" value="1"/>
</dbReference>
<keyword evidence="3" id="KW-0804">Transcription</keyword>
<dbReference type="InterPro" id="IPR018060">
    <property type="entry name" value="HTH_AraC"/>
</dbReference>
<dbReference type="InterPro" id="IPR009057">
    <property type="entry name" value="Homeodomain-like_sf"/>
</dbReference>
<dbReference type="PROSITE" id="PS01124">
    <property type="entry name" value="HTH_ARAC_FAMILY_2"/>
    <property type="match status" value="1"/>
</dbReference>
<dbReference type="SMART" id="SM00342">
    <property type="entry name" value="HTH_ARAC"/>
    <property type="match status" value="1"/>
</dbReference>
<accession>A0A175RDX1</accession>
<protein>
    <submittedName>
        <fullName evidence="5">AraC family transcriptional regulator</fullName>
    </submittedName>
</protein>
<dbReference type="GO" id="GO:0043565">
    <property type="term" value="F:sequence-specific DNA binding"/>
    <property type="evidence" value="ECO:0007669"/>
    <property type="project" value="InterPro"/>
</dbReference>
<evidence type="ECO:0000313" key="6">
    <source>
        <dbReference type="Proteomes" id="UP000078272"/>
    </source>
</evidence>
<keyword evidence="1" id="KW-0805">Transcription regulation</keyword>
<dbReference type="OrthoDB" id="7908913at2"/>
<dbReference type="EMBL" id="LDPZ01000009">
    <property type="protein sequence ID" value="KTQ97423.1"/>
    <property type="molecule type" value="Genomic_DNA"/>
</dbReference>
<dbReference type="SUPFAM" id="SSF46689">
    <property type="entry name" value="Homeodomain-like"/>
    <property type="match status" value="2"/>
</dbReference>
<name>A0A175RDX1_9HYPH</name>
<dbReference type="STRING" id="401562.NS365_16785"/>
<dbReference type="InterPro" id="IPR018062">
    <property type="entry name" value="HTH_AraC-typ_CS"/>
</dbReference>
<dbReference type="PANTHER" id="PTHR46796">
    <property type="entry name" value="HTH-TYPE TRANSCRIPTIONAL ACTIVATOR RHAS-RELATED"/>
    <property type="match status" value="1"/>
</dbReference>
<reference evidence="5 6" key="1">
    <citation type="journal article" date="2016" name="Front. Microbiol.">
        <title>Genomic Resource of Rice Seed Associated Bacteria.</title>
        <authorList>
            <person name="Midha S."/>
            <person name="Bansal K."/>
            <person name="Sharma S."/>
            <person name="Kumar N."/>
            <person name="Patil P.P."/>
            <person name="Chaudhry V."/>
            <person name="Patil P.B."/>
        </authorList>
    </citation>
    <scope>NUCLEOTIDE SEQUENCE [LARGE SCALE GENOMIC DNA]</scope>
    <source>
        <strain evidence="5 6">NS226</strain>
    </source>
</reference>
<dbReference type="PATRIC" id="fig|401562.3.peg.5118"/>
<organism evidence="5 6">
    <name type="scientific">Aureimonas ureilytica</name>
    <dbReference type="NCBI Taxonomy" id="401562"/>
    <lineage>
        <taxon>Bacteria</taxon>
        <taxon>Pseudomonadati</taxon>
        <taxon>Pseudomonadota</taxon>
        <taxon>Alphaproteobacteria</taxon>
        <taxon>Hyphomicrobiales</taxon>
        <taxon>Aurantimonadaceae</taxon>
        <taxon>Aureimonas</taxon>
    </lineage>
</organism>
<sequence>MLRDALLFDAHGRAIRQHHKVFSKDWDEIGEWSRRVYMPYDVSPTGKLIRPQSTMHSAMVGRIIVTRFAYGIPVGIRDWSQEADNAVVLTTIGGNASHRLDDGGAVNTGYGESFVVDCSRTDYHVDFDPAHLQLNLTIPHAVLEQVCHDWFGFVPGDALWRFKCGLGGQGSSWLILMDYVMRCIAEAPDRLAHDRVGRHLEQTICVHLLNEWASRAGFDLSDPRHALAPRVVRAAEAYMAEHAADLPTMAEVARAAGTSLRSLTEAFRRFRGTTPSQFLREQRLQRVRRDLETALPGQTVAEIAAAWGYINKGDFARAYRQRFGEAPSATLRR</sequence>